<protein>
    <recommendedName>
        <fullName evidence="2">CBM1 domain-containing protein</fullName>
    </recommendedName>
</protein>
<dbReference type="Proteomes" id="UP000237271">
    <property type="component" value="Unassembled WGS sequence"/>
</dbReference>
<keyword evidence="1" id="KW-0732">Signal</keyword>
<keyword evidence="4" id="KW-1185">Reference proteome</keyword>
<dbReference type="EMBL" id="NCKW01009376">
    <property type="protein sequence ID" value="POM67306.1"/>
    <property type="molecule type" value="Genomic_DNA"/>
</dbReference>
<name>A0A2P4XP21_9STRA</name>
<dbReference type="InterPro" id="IPR000254">
    <property type="entry name" value="CBD"/>
</dbReference>
<evidence type="ECO:0000259" key="2">
    <source>
        <dbReference type="SMART" id="SM00236"/>
    </source>
</evidence>
<dbReference type="GO" id="GO:0005975">
    <property type="term" value="P:carbohydrate metabolic process"/>
    <property type="evidence" value="ECO:0007669"/>
    <property type="project" value="InterPro"/>
</dbReference>
<dbReference type="GO" id="GO:0005576">
    <property type="term" value="C:extracellular region"/>
    <property type="evidence" value="ECO:0007669"/>
    <property type="project" value="InterPro"/>
</dbReference>
<sequence>DLQAHACDRNQGIKCCPRALGAVPIEEWYRNYLRSRTNLCAGRRVLRPCYTEVVEESGQCGGLGWDVICVNGTTCTRQNKGWATCESTAKVTYPAAEWQQCDLQDNDNVCADGLICIDDNDYHGMCIKEVAELWGQCGGSGWVTDCDIGSRCEAKTVTYSQCVPNDSQSEKSASVGGSPEAGLAVFLDVSSLLKPIAQLKELAATVKDFPCSMRKFVFPETNCYDDKEQEHAM</sequence>
<dbReference type="GO" id="GO:0030248">
    <property type="term" value="F:cellulose binding"/>
    <property type="evidence" value="ECO:0007669"/>
    <property type="project" value="InterPro"/>
</dbReference>
<dbReference type="SMART" id="SM00236">
    <property type="entry name" value="fCBD"/>
    <property type="match status" value="3"/>
</dbReference>
<proteinExistence type="predicted"/>
<dbReference type="OrthoDB" id="2119228at2759"/>
<comment type="caution">
    <text evidence="3">The sequence shown here is derived from an EMBL/GenBank/DDBJ whole genome shotgun (WGS) entry which is preliminary data.</text>
</comment>
<dbReference type="InterPro" id="IPR035971">
    <property type="entry name" value="CBD_sf"/>
</dbReference>
<feature type="domain" description="CBM1" evidence="2">
    <location>
        <begin position="132"/>
        <end position="163"/>
    </location>
</feature>
<evidence type="ECO:0000313" key="4">
    <source>
        <dbReference type="Proteomes" id="UP000237271"/>
    </source>
</evidence>
<dbReference type="AlphaFoldDB" id="A0A2P4XP21"/>
<feature type="domain" description="CBM1" evidence="2">
    <location>
        <begin position="96"/>
        <end position="127"/>
    </location>
</feature>
<evidence type="ECO:0000256" key="1">
    <source>
        <dbReference type="ARBA" id="ARBA00022729"/>
    </source>
</evidence>
<feature type="domain" description="CBM1" evidence="2">
    <location>
        <begin position="55"/>
        <end position="86"/>
    </location>
</feature>
<organism evidence="3 4">
    <name type="scientific">Phytophthora palmivora</name>
    <dbReference type="NCBI Taxonomy" id="4796"/>
    <lineage>
        <taxon>Eukaryota</taxon>
        <taxon>Sar</taxon>
        <taxon>Stramenopiles</taxon>
        <taxon>Oomycota</taxon>
        <taxon>Peronosporomycetes</taxon>
        <taxon>Peronosporales</taxon>
        <taxon>Peronosporaceae</taxon>
        <taxon>Phytophthora</taxon>
    </lineage>
</organism>
<feature type="non-terminal residue" evidence="3">
    <location>
        <position position="1"/>
    </location>
</feature>
<accession>A0A2P4XP21</accession>
<evidence type="ECO:0000313" key="3">
    <source>
        <dbReference type="EMBL" id="POM67306.1"/>
    </source>
</evidence>
<dbReference type="SUPFAM" id="SSF57180">
    <property type="entry name" value="Cellulose-binding domain"/>
    <property type="match status" value="1"/>
</dbReference>
<gene>
    <name evidence="3" type="ORF">PHPALM_16725</name>
</gene>
<reference evidence="3 4" key="1">
    <citation type="journal article" date="2017" name="Genome Biol. Evol.">
        <title>Phytophthora megakarya and P. palmivora, closely related causal agents of cacao black pod rot, underwent increases in genome sizes and gene numbers by different mechanisms.</title>
        <authorList>
            <person name="Ali S.S."/>
            <person name="Shao J."/>
            <person name="Lary D.J."/>
            <person name="Kronmiller B."/>
            <person name="Shen D."/>
            <person name="Strem M.D."/>
            <person name="Amoako-Attah I."/>
            <person name="Akrofi A.Y."/>
            <person name="Begoude B.A."/>
            <person name="Ten Hoopen G.M."/>
            <person name="Coulibaly K."/>
            <person name="Kebe B.I."/>
            <person name="Melnick R.L."/>
            <person name="Guiltinan M.J."/>
            <person name="Tyler B.M."/>
            <person name="Meinhardt L.W."/>
            <person name="Bailey B.A."/>
        </authorList>
    </citation>
    <scope>NUCLEOTIDE SEQUENCE [LARGE SCALE GENOMIC DNA]</scope>
    <source>
        <strain evidence="4">sbr112.9</strain>
    </source>
</reference>